<evidence type="ECO:0000313" key="5">
    <source>
        <dbReference type="Proteomes" id="UP000738325"/>
    </source>
</evidence>
<evidence type="ECO:0000256" key="3">
    <source>
        <dbReference type="ARBA" id="ARBA00022737"/>
    </source>
</evidence>
<dbReference type="GO" id="GO:0005829">
    <property type="term" value="C:cytosol"/>
    <property type="evidence" value="ECO:0007669"/>
    <property type="project" value="TreeGrafter"/>
</dbReference>
<keyword evidence="5" id="KW-1185">Reference proteome</keyword>
<proteinExistence type="predicted"/>
<evidence type="ECO:0000256" key="1">
    <source>
        <dbReference type="ARBA" id="ARBA00022468"/>
    </source>
</evidence>
<gene>
    <name evidence="4" type="ORF">BGZ99_010121</name>
</gene>
<dbReference type="GO" id="GO:0005096">
    <property type="term" value="F:GTPase activator activity"/>
    <property type="evidence" value="ECO:0007669"/>
    <property type="project" value="UniProtKB-KW"/>
</dbReference>
<dbReference type="InterPro" id="IPR027038">
    <property type="entry name" value="RanGap"/>
</dbReference>
<dbReference type="CDD" id="cd00116">
    <property type="entry name" value="LRR_RI"/>
    <property type="match status" value="1"/>
</dbReference>
<reference evidence="4" key="1">
    <citation type="journal article" date="2020" name="Fungal Divers.">
        <title>Resolving the Mortierellaceae phylogeny through synthesis of multi-gene phylogenetics and phylogenomics.</title>
        <authorList>
            <person name="Vandepol N."/>
            <person name="Liber J."/>
            <person name="Desiro A."/>
            <person name="Na H."/>
            <person name="Kennedy M."/>
            <person name="Barry K."/>
            <person name="Grigoriev I.V."/>
            <person name="Miller A.N."/>
            <person name="O'Donnell K."/>
            <person name="Stajich J.E."/>
            <person name="Bonito G."/>
        </authorList>
    </citation>
    <scope>NUCLEOTIDE SEQUENCE</scope>
    <source>
        <strain evidence="4">REB-010B</strain>
    </source>
</reference>
<dbReference type="Pfam" id="PF13516">
    <property type="entry name" value="LRR_6"/>
    <property type="match status" value="14"/>
</dbReference>
<dbReference type="EMBL" id="JAAAIP010000913">
    <property type="protein sequence ID" value="KAG0311509.1"/>
    <property type="molecule type" value="Genomic_DNA"/>
</dbReference>
<dbReference type="OrthoDB" id="120976at2759"/>
<dbReference type="PANTHER" id="PTHR24113">
    <property type="entry name" value="RAN GTPASE-ACTIVATING PROTEIN 1"/>
    <property type="match status" value="1"/>
</dbReference>
<name>A0A9P6UMN2_9FUNG</name>
<comment type="caution">
    <text evidence="4">The sequence shown here is derived from an EMBL/GenBank/DDBJ whole genome shotgun (WGS) entry which is preliminary data.</text>
</comment>
<dbReference type="GO" id="GO:0006913">
    <property type="term" value="P:nucleocytoplasmic transport"/>
    <property type="evidence" value="ECO:0007669"/>
    <property type="project" value="TreeGrafter"/>
</dbReference>
<dbReference type="SMART" id="SM00368">
    <property type="entry name" value="LRR_RI"/>
    <property type="match status" value="15"/>
</dbReference>
<accession>A0A9P6UMN2</accession>
<keyword evidence="2" id="KW-0433">Leucine-rich repeat</keyword>
<dbReference type="GO" id="GO:0031267">
    <property type="term" value="F:small GTPase binding"/>
    <property type="evidence" value="ECO:0007669"/>
    <property type="project" value="TreeGrafter"/>
</dbReference>
<sequence>VITEESQFNKSSAVIHCSTSGQANDQNLQDPNLPSSSLVPYVDHNIEQADITISENKDINQQIQGVLLKPKDTHKESHNRPSITHEHGTSIYEQGRAILTQTYELSEYAIPRRFIVLPKIPSKWDPSSYINNELRLYFLCECGEHTKVSSGANTKISHDIHLAKHEGYDLKRPKEFLQKYGSYMLKFLETTKIGVLTTGTAFPALAAVNGPGFIDICKDSVKAVTQSEIDDSIKYLQGLASSDSTDLSAGPNALRGADFRQLEEFIKDKDKHRVLGNLYRIVTQEGHVKWVCIDHYDLLYKKKEQQAFTEAVEVNGGTYDQHLGQVVVRLGSKPEAVEFFSAFAKARRVDVLNITFAWECSKSELEELRKTLAKSRVSILRLVLQQFRTSPVTELLWTSASCNELSHIMELRNLKEIRIVLPKEFIGLLKLQPKRPSHLHILSIEMVPKSIEEKDLKELADALKINATLTTLNFTHSSIGDNGAQMLLEALKANSTLTTLNLRSNSIGLIGAQALSKLLKINSSLTTLHLDSNSIGDDGAQVLSTALEANSALTTLDLENNSIESIGARALAVVIKLNSTLTTLDLTGNSIRDDGARALSRALRNNSTLTSLDLKGNSIGDIGAQVLSAALEVNSTLTSLSLSDNSIGNIGAQALSAALKKNSTLTTLDLGANLIANDGAQALSKALKFNSTLTTLNLWGNLIGFEGAFALFLARGANPTLITVNLENNLVKDSTVLALSAALKIDSTLATLDLRGNLIGDNGALALSEALRHGLNLVALDLRRNAIRNNGAQVLSEALRMNSTLTTLNLGGNSIEELGAQTLSAALRINSTITSLNLGDNSIRVKGSQALSKALRINSTLTILGLSNNSIGDIGAQALSE</sequence>
<evidence type="ECO:0000256" key="2">
    <source>
        <dbReference type="ARBA" id="ARBA00022614"/>
    </source>
</evidence>
<dbReference type="SUPFAM" id="SSF52047">
    <property type="entry name" value="RNI-like"/>
    <property type="match status" value="2"/>
</dbReference>
<dbReference type="InterPro" id="IPR032675">
    <property type="entry name" value="LRR_dom_sf"/>
</dbReference>
<keyword evidence="1" id="KW-0343">GTPase activation</keyword>
<dbReference type="PANTHER" id="PTHR24113:SF12">
    <property type="entry name" value="RAN GTPASE-ACTIVATING PROTEIN 1"/>
    <property type="match status" value="1"/>
</dbReference>
<dbReference type="Proteomes" id="UP000738325">
    <property type="component" value="Unassembled WGS sequence"/>
</dbReference>
<protein>
    <submittedName>
        <fullName evidence="4">Uncharacterized protein</fullName>
    </submittedName>
</protein>
<feature type="non-terminal residue" evidence="4">
    <location>
        <position position="881"/>
    </location>
</feature>
<dbReference type="GO" id="GO:0048471">
    <property type="term" value="C:perinuclear region of cytoplasm"/>
    <property type="evidence" value="ECO:0007669"/>
    <property type="project" value="TreeGrafter"/>
</dbReference>
<dbReference type="GO" id="GO:0005634">
    <property type="term" value="C:nucleus"/>
    <property type="evidence" value="ECO:0007669"/>
    <property type="project" value="TreeGrafter"/>
</dbReference>
<feature type="non-terminal residue" evidence="4">
    <location>
        <position position="1"/>
    </location>
</feature>
<keyword evidence="3" id="KW-0677">Repeat</keyword>
<dbReference type="InterPro" id="IPR001611">
    <property type="entry name" value="Leu-rich_rpt"/>
</dbReference>
<evidence type="ECO:0000313" key="4">
    <source>
        <dbReference type="EMBL" id="KAG0311509.1"/>
    </source>
</evidence>
<dbReference type="Gene3D" id="3.80.10.10">
    <property type="entry name" value="Ribonuclease Inhibitor"/>
    <property type="match status" value="4"/>
</dbReference>
<organism evidence="4 5">
    <name type="scientific">Dissophora globulifera</name>
    <dbReference type="NCBI Taxonomy" id="979702"/>
    <lineage>
        <taxon>Eukaryota</taxon>
        <taxon>Fungi</taxon>
        <taxon>Fungi incertae sedis</taxon>
        <taxon>Mucoromycota</taxon>
        <taxon>Mortierellomycotina</taxon>
        <taxon>Mortierellomycetes</taxon>
        <taxon>Mortierellales</taxon>
        <taxon>Mortierellaceae</taxon>
        <taxon>Dissophora</taxon>
    </lineage>
</organism>
<dbReference type="AlphaFoldDB" id="A0A9P6UMN2"/>